<evidence type="ECO:0000313" key="1">
    <source>
        <dbReference type="EMBL" id="EQC42394.1"/>
    </source>
</evidence>
<dbReference type="VEuPathDB" id="FungiDB:SDRG_00130"/>
<dbReference type="AlphaFoldDB" id="T0QW00"/>
<gene>
    <name evidence="1" type="ORF">SDRG_00130</name>
</gene>
<evidence type="ECO:0000313" key="2">
    <source>
        <dbReference type="Proteomes" id="UP000030762"/>
    </source>
</evidence>
<keyword evidence="2" id="KW-1185">Reference proteome</keyword>
<reference evidence="1 2" key="1">
    <citation type="submission" date="2012-04" db="EMBL/GenBank/DDBJ databases">
        <title>The Genome Sequence of Saprolegnia declina VS20.</title>
        <authorList>
            <consortium name="The Broad Institute Genome Sequencing Platform"/>
            <person name="Russ C."/>
            <person name="Nusbaum C."/>
            <person name="Tyler B."/>
            <person name="van West P."/>
            <person name="Dieguez-Uribeondo J."/>
            <person name="de Bruijn I."/>
            <person name="Tripathy S."/>
            <person name="Jiang R."/>
            <person name="Young S.K."/>
            <person name="Zeng Q."/>
            <person name="Gargeya S."/>
            <person name="Fitzgerald M."/>
            <person name="Haas B."/>
            <person name="Abouelleil A."/>
            <person name="Alvarado L."/>
            <person name="Arachchi H.M."/>
            <person name="Berlin A."/>
            <person name="Chapman S.B."/>
            <person name="Goldberg J."/>
            <person name="Griggs A."/>
            <person name="Gujja S."/>
            <person name="Hansen M."/>
            <person name="Howarth C."/>
            <person name="Imamovic A."/>
            <person name="Larimer J."/>
            <person name="McCowen C."/>
            <person name="Montmayeur A."/>
            <person name="Murphy C."/>
            <person name="Neiman D."/>
            <person name="Pearson M."/>
            <person name="Priest M."/>
            <person name="Roberts A."/>
            <person name="Saif S."/>
            <person name="Shea T."/>
            <person name="Sisk P."/>
            <person name="Sykes S."/>
            <person name="Wortman J."/>
            <person name="Nusbaum C."/>
            <person name="Birren B."/>
        </authorList>
    </citation>
    <scope>NUCLEOTIDE SEQUENCE [LARGE SCALE GENOMIC DNA]</scope>
    <source>
        <strain evidence="1 2">VS20</strain>
    </source>
</reference>
<dbReference type="GeneID" id="19940857"/>
<organism evidence="1 2">
    <name type="scientific">Saprolegnia diclina (strain VS20)</name>
    <dbReference type="NCBI Taxonomy" id="1156394"/>
    <lineage>
        <taxon>Eukaryota</taxon>
        <taxon>Sar</taxon>
        <taxon>Stramenopiles</taxon>
        <taxon>Oomycota</taxon>
        <taxon>Saprolegniomycetes</taxon>
        <taxon>Saprolegniales</taxon>
        <taxon>Saprolegniaceae</taxon>
        <taxon>Saprolegnia</taxon>
    </lineage>
</organism>
<dbReference type="OrthoDB" id="61853at2759"/>
<accession>T0QW00</accession>
<dbReference type="RefSeq" id="XP_008603817.1">
    <property type="nucleotide sequence ID" value="XM_008605595.1"/>
</dbReference>
<dbReference type="Proteomes" id="UP000030762">
    <property type="component" value="Unassembled WGS sequence"/>
</dbReference>
<sequence>MTDARKEMRRRWTTAFFSRKHVTVHVLRQSGEAAPVARSSRWSWHVLSPVARWLLTTKRRWPSLHVHASVHPRSPDPDRLCPTLDRTIYAIQEASERAGDVR</sequence>
<dbReference type="EMBL" id="JH767132">
    <property type="protein sequence ID" value="EQC42394.1"/>
    <property type="molecule type" value="Genomic_DNA"/>
</dbReference>
<dbReference type="OMA" id="KEMRRRW"/>
<name>T0QW00_SAPDV</name>
<proteinExistence type="predicted"/>
<protein>
    <submittedName>
        <fullName evidence="1">Uncharacterized protein</fullName>
    </submittedName>
</protein>
<dbReference type="InParanoid" id="T0QW00"/>